<dbReference type="AlphaFoldDB" id="A0A1C5IGI3"/>
<dbReference type="Gene3D" id="3.40.50.360">
    <property type="match status" value="1"/>
</dbReference>
<reference evidence="3" key="1">
    <citation type="submission" date="2016-06" db="EMBL/GenBank/DDBJ databases">
        <authorList>
            <person name="Varghese N."/>
            <person name="Submissions Spin"/>
        </authorList>
    </citation>
    <scope>NUCLEOTIDE SEQUENCE [LARGE SCALE GENOMIC DNA]</scope>
    <source>
        <strain evidence="3">DSM 45647</strain>
    </source>
</reference>
<evidence type="ECO:0000313" key="3">
    <source>
        <dbReference type="Proteomes" id="UP000199360"/>
    </source>
</evidence>
<dbReference type="OrthoDB" id="9812295at2"/>
<dbReference type="PANTHER" id="PTHR30543:SF21">
    <property type="entry name" value="NAD(P)H-DEPENDENT FMN REDUCTASE LOT6"/>
    <property type="match status" value="1"/>
</dbReference>
<dbReference type="InterPro" id="IPR050712">
    <property type="entry name" value="NAD(P)H-dep_reductase"/>
</dbReference>
<name>A0A1C5IGI3_9ACTN</name>
<keyword evidence="3" id="KW-1185">Reference proteome</keyword>
<proteinExistence type="predicted"/>
<organism evidence="2 3">
    <name type="scientific">Micromonospora humi</name>
    <dbReference type="NCBI Taxonomy" id="745366"/>
    <lineage>
        <taxon>Bacteria</taxon>
        <taxon>Bacillati</taxon>
        <taxon>Actinomycetota</taxon>
        <taxon>Actinomycetes</taxon>
        <taxon>Micromonosporales</taxon>
        <taxon>Micromonosporaceae</taxon>
        <taxon>Micromonospora</taxon>
    </lineage>
</organism>
<dbReference type="GO" id="GO:0010181">
    <property type="term" value="F:FMN binding"/>
    <property type="evidence" value="ECO:0007669"/>
    <property type="project" value="TreeGrafter"/>
</dbReference>
<protein>
    <submittedName>
        <fullName evidence="2">NAD(P)H-dependent FMN reductase</fullName>
    </submittedName>
</protein>
<gene>
    <name evidence="2" type="ORF">GA0070213_105472</name>
</gene>
<dbReference type="EMBL" id="FMDM01000005">
    <property type="protein sequence ID" value="SCG57497.1"/>
    <property type="molecule type" value="Genomic_DNA"/>
</dbReference>
<dbReference type="GO" id="GO:0016491">
    <property type="term" value="F:oxidoreductase activity"/>
    <property type="evidence" value="ECO:0007669"/>
    <property type="project" value="InterPro"/>
</dbReference>
<sequence>MHQTLRLAVILGSVRPGRKAEAVGRWVHRHASRREGITVELVDLVEHRLPVLDEPLPAAYGRYERPHTMAWSETIASYDGYIVVTPEYNRSIPGPLKNAIDYLYQEWHDKAAGFVSYGIDAAGTRAVEHLRVVMGELRVADVRAQVAMSLATDFDGETFTPAPRRDDELDVLLDQLIAWSGALRTVRRGREVR</sequence>
<evidence type="ECO:0000313" key="2">
    <source>
        <dbReference type="EMBL" id="SCG57497.1"/>
    </source>
</evidence>
<feature type="domain" description="NADPH-dependent FMN reductase-like" evidence="1">
    <location>
        <begin position="6"/>
        <end position="152"/>
    </location>
</feature>
<dbReference type="Proteomes" id="UP000199360">
    <property type="component" value="Unassembled WGS sequence"/>
</dbReference>
<dbReference type="Pfam" id="PF03358">
    <property type="entry name" value="FMN_red"/>
    <property type="match status" value="1"/>
</dbReference>
<dbReference type="PANTHER" id="PTHR30543">
    <property type="entry name" value="CHROMATE REDUCTASE"/>
    <property type="match status" value="1"/>
</dbReference>
<evidence type="ECO:0000259" key="1">
    <source>
        <dbReference type="Pfam" id="PF03358"/>
    </source>
</evidence>
<dbReference type="SUPFAM" id="SSF52218">
    <property type="entry name" value="Flavoproteins"/>
    <property type="match status" value="1"/>
</dbReference>
<dbReference type="InterPro" id="IPR005025">
    <property type="entry name" value="FMN_Rdtase-like_dom"/>
</dbReference>
<dbReference type="GO" id="GO:0005829">
    <property type="term" value="C:cytosol"/>
    <property type="evidence" value="ECO:0007669"/>
    <property type="project" value="TreeGrafter"/>
</dbReference>
<accession>A0A1C5IGI3</accession>
<dbReference type="RefSeq" id="WP_091062334.1">
    <property type="nucleotide sequence ID" value="NZ_FMDM01000005.1"/>
</dbReference>
<dbReference type="STRING" id="745366.GA0070213_105472"/>
<dbReference type="InterPro" id="IPR029039">
    <property type="entry name" value="Flavoprotein-like_sf"/>
</dbReference>